<dbReference type="PANTHER" id="PTHR33057:SF224">
    <property type="entry name" value="TRANSCRIPTION REPRESSOR"/>
    <property type="match status" value="1"/>
</dbReference>
<keyword evidence="2 6" id="KW-0678">Repressor</keyword>
<feature type="domain" description="OVATE" evidence="7">
    <location>
        <begin position="233"/>
        <end position="292"/>
    </location>
</feature>
<evidence type="ECO:0000256" key="5">
    <source>
        <dbReference type="ARBA" id="ARBA00023242"/>
    </source>
</evidence>
<dbReference type="OrthoDB" id="1928390at2759"/>
<dbReference type="EMBL" id="CM018038">
    <property type="protein sequence ID" value="KAA8537645.1"/>
    <property type="molecule type" value="Genomic_DNA"/>
</dbReference>
<reference evidence="8 9" key="1">
    <citation type="submission" date="2019-09" db="EMBL/GenBank/DDBJ databases">
        <title>A chromosome-level genome assembly of the Chinese tupelo Nyssa sinensis.</title>
        <authorList>
            <person name="Yang X."/>
            <person name="Kang M."/>
            <person name="Yang Y."/>
            <person name="Xiong H."/>
            <person name="Wang M."/>
            <person name="Zhang Z."/>
            <person name="Wang Z."/>
            <person name="Wu H."/>
            <person name="Ma T."/>
            <person name="Liu J."/>
            <person name="Xi Z."/>
        </authorList>
    </citation>
    <scope>NUCLEOTIDE SEQUENCE [LARGE SCALE GENOMIC DNA]</scope>
    <source>
        <strain evidence="8">J267</strain>
        <tissue evidence="8">Leaf</tissue>
    </source>
</reference>
<keyword evidence="5 6" id="KW-0539">Nucleus</keyword>
<dbReference type="PROSITE" id="PS51754">
    <property type="entry name" value="OVATE"/>
    <property type="match status" value="1"/>
</dbReference>
<sequence length="307" mass="35169">MAKRFRFRLSLPSFQFCRSKQPSCLPQSPQRATYQFSPINPKAFDIAYPNIPDPPPSTPNYTLFQSQATPKIMPVSCRCRSRSCKHYNPGRKINSSSVSDDSDEHTWPVTLPKAENNKKKAKASVCISTSSADSGWLSSEGGDYNEETESLLSSSISFDSSNDFGYSLESISERPINRGRRKKKKNLRVRRLRRYVSQKMTPMPESASPMRTSVFRRLIPCTMDGKMKESFAVERRSEDPYEDFKKSMLEMIIEKQMFESKDLEQLLQCFLSLNSRHHHAAIVQAFSEIWELLFSKSSSPLEYCGFS</sequence>
<evidence type="ECO:0000313" key="8">
    <source>
        <dbReference type="EMBL" id="KAA8537645.1"/>
    </source>
</evidence>
<dbReference type="GO" id="GO:0005634">
    <property type="term" value="C:nucleus"/>
    <property type="evidence" value="ECO:0007669"/>
    <property type="project" value="UniProtKB-SubCell"/>
</dbReference>
<proteinExistence type="predicted"/>
<dbReference type="GO" id="GO:0045892">
    <property type="term" value="P:negative regulation of DNA-templated transcription"/>
    <property type="evidence" value="ECO:0007669"/>
    <property type="project" value="UniProtKB-UniRule"/>
</dbReference>
<evidence type="ECO:0000256" key="2">
    <source>
        <dbReference type="ARBA" id="ARBA00022491"/>
    </source>
</evidence>
<accession>A0A5J5B2W9</accession>
<dbReference type="InterPro" id="IPR038933">
    <property type="entry name" value="Ovate"/>
</dbReference>
<comment type="subcellular location">
    <subcellularLocation>
        <location evidence="1 6">Nucleus</location>
    </subcellularLocation>
</comment>
<keyword evidence="4 6" id="KW-0804">Transcription</keyword>
<evidence type="ECO:0000256" key="4">
    <source>
        <dbReference type="ARBA" id="ARBA00023163"/>
    </source>
</evidence>
<name>A0A5J5B2W9_9ASTE</name>
<dbReference type="Pfam" id="PF04844">
    <property type="entry name" value="Ovate"/>
    <property type="match status" value="1"/>
</dbReference>
<evidence type="ECO:0000313" key="9">
    <source>
        <dbReference type="Proteomes" id="UP000325577"/>
    </source>
</evidence>
<evidence type="ECO:0000256" key="1">
    <source>
        <dbReference type="ARBA" id="ARBA00004123"/>
    </source>
</evidence>
<gene>
    <name evidence="8" type="ORF">F0562_027253</name>
</gene>
<keyword evidence="3 6" id="KW-0805">Transcription regulation</keyword>
<evidence type="ECO:0000256" key="3">
    <source>
        <dbReference type="ARBA" id="ARBA00023015"/>
    </source>
</evidence>
<evidence type="ECO:0000259" key="7">
    <source>
        <dbReference type="PROSITE" id="PS51754"/>
    </source>
</evidence>
<protein>
    <recommendedName>
        <fullName evidence="6">Transcription repressor</fullName>
    </recommendedName>
    <alternativeName>
        <fullName evidence="6">Ovate family protein</fullName>
    </alternativeName>
</protein>
<keyword evidence="9" id="KW-1185">Reference proteome</keyword>
<organism evidence="8 9">
    <name type="scientific">Nyssa sinensis</name>
    <dbReference type="NCBI Taxonomy" id="561372"/>
    <lineage>
        <taxon>Eukaryota</taxon>
        <taxon>Viridiplantae</taxon>
        <taxon>Streptophyta</taxon>
        <taxon>Embryophyta</taxon>
        <taxon>Tracheophyta</taxon>
        <taxon>Spermatophyta</taxon>
        <taxon>Magnoliopsida</taxon>
        <taxon>eudicotyledons</taxon>
        <taxon>Gunneridae</taxon>
        <taxon>Pentapetalae</taxon>
        <taxon>asterids</taxon>
        <taxon>Cornales</taxon>
        <taxon>Nyssaceae</taxon>
        <taxon>Nyssa</taxon>
    </lineage>
</organism>
<dbReference type="Proteomes" id="UP000325577">
    <property type="component" value="Linkage Group LG15"/>
</dbReference>
<dbReference type="NCBIfam" id="TIGR01568">
    <property type="entry name" value="A_thal_3678"/>
    <property type="match status" value="1"/>
</dbReference>
<dbReference type="PANTHER" id="PTHR33057">
    <property type="entry name" value="TRANSCRIPTION REPRESSOR OFP7-RELATED"/>
    <property type="match status" value="1"/>
</dbReference>
<comment type="function">
    <text evidence="6">Transcriptional repressor that regulates multiple aspects of plant growth and development.</text>
</comment>
<evidence type="ECO:0000256" key="6">
    <source>
        <dbReference type="RuleBase" id="RU367028"/>
    </source>
</evidence>
<dbReference type="InterPro" id="IPR006458">
    <property type="entry name" value="Ovate_C"/>
</dbReference>
<dbReference type="AlphaFoldDB" id="A0A5J5B2W9"/>